<dbReference type="SUPFAM" id="SSF103473">
    <property type="entry name" value="MFS general substrate transporter"/>
    <property type="match status" value="1"/>
</dbReference>
<name>A0AA38SA04_9PEZI</name>
<feature type="transmembrane region" description="Helical" evidence="7">
    <location>
        <begin position="292"/>
        <end position="314"/>
    </location>
</feature>
<dbReference type="PANTHER" id="PTHR11660:SF57">
    <property type="entry name" value="SOLUTE CARRIER FAMILY 40 MEMBER"/>
    <property type="match status" value="1"/>
</dbReference>
<comment type="caution">
    <text evidence="7">Lacks conserved residue(s) required for the propagation of feature annotation.</text>
</comment>
<feature type="transmembrane region" description="Helical" evidence="7">
    <location>
        <begin position="104"/>
        <end position="126"/>
    </location>
</feature>
<sequence length="473" mass="50591">MRSYEFTVILLFAAAYPDSLLPTSIRGILTNGATLLLSPTIGSWVDRNASRFHTMKMTIVVQRACIVAGCLLWMLLFLSAGQTMAEGPQGQPMLSLGRYLPKDLIIAILVVFGVVERVCAVGNNLVMERDWVPTIASEVSNPPLHQLNATMRRIDLVSKILAPVFVSTIAIQTSSVVLVIATAGINLATVGIELTTARTAWDKCTALKLAREPKTATALRSSLEDEGTLIIRPIPEANRHQEKRGVALYFSSPACLASLSAALQSFSVLSLSGPMTTYLLTRHFSLSLITSARTAISAVEIGSTLLFPFLASLLAHHPGLPDPMSVLGLSGVTLQLALLVPCFLTLASLPPPGSSPDNDDPHHPALTTAAVFAFLGLSRLGHWTHNMAVQQIAQTRVTPRHRAEFSGVETAFVSAAEIGRWACAAVWSRPEEFTVVAAAGLGSVVVVWGLFLSWAWVERGRKGLVCRGDGGGG</sequence>
<evidence type="ECO:0000313" key="9">
    <source>
        <dbReference type="Proteomes" id="UP001174691"/>
    </source>
</evidence>
<feature type="transmembrane region" description="Helical" evidence="7">
    <location>
        <begin position="326"/>
        <end position="349"/>
    </location>
</feature>
<organism evidence="8 9">
    <name type="scientific">Coniochaeta hoffmannii</name>
    <dbReference type="NCBI Taxonomy" id="91930"/>
    <lineage>
        <taxon>Eukaryota</taxon>
        <taxon>Fungi</taxon>
        <taxon>Dikarya</taxon>
        <taxon>Ascomycota</taxon>
        <taxon>Pezizomycotina</taxon>
        <taxon>Sordariomycetes</taxon>
        <taxon>Sordariomycetidae</taxon>
        <taxon>Coniochaetales</taxon>
        <taxon>Coniochaetaceae</taxon>
        <taxon>Coniochaeta</taxon>
    </lineage>
</organism>
<keyword evidence="5 7" id="KW-1133">Transmembrane helix</keyword>
<dbReference type="InterPro" id="IPR036259">
    <property type="entry name" value="MFS_trans_sf"/>
</dbReference>
<keyword evidence="7" id="KW-0406">Ion transport</keyword>
<keyword evidence="9" id="KW-1185">Reference proteome</keyword>
<feature type="transmembrane region" description="Helical" evidence="7">
    <location>
        <begin position="435"/>
        <end position="457"/>
    </location>
</feature>
<evidence type="ECO:0000256" key="4">
    <source>
        <dbReference type="ARBA" id="ARBA00022692"/>
    </source>
</evidence>
<dbReference type="PANTHER" id="PTHR11660">
    <property type="entry name" value="SOLUTE CARRIER FAMILY 40 MEMBER"/>
    <property type="match status" value="1"/>
</dbReference>
<proteinExistence type="inferred from homology"/>
<keyword evidence="4 7" id="KW-0812">Transmembrane</keyword>
<feature type="transmembrane region" description="Helical" evidence="7">
    <location>
        <begin position="246"/>
        <end position="272"/>
    </location>
</feature>
<evidence type="ECO:0000313" key="8">
    <source>
        <dbReference type="EMBL" id="KAJ9155776.1"/>
    </source>
</evidence>
<protein>
    <recommendedName>
        <fullName evidence="7">Solute carrier family 40 member</fullName>
    </recommendedName>
</protein>
<comment type="function">
    <text evidence="7">May be involved in iron transport and iron homeostasis.</text>
</comment>
<gene>
    <name evidence="8" type="ORF">NKR19_g4413</name>
</gene>
<dbReference type="InterPro" id="IPR009716">
    <property type="entry name" value="Ferroportin-1"/>
</dbReference>
<dbReference type="Pfam" id="PF06963">
    <property type="entry name" value="FPN1"/>
    <property type="match status" value="1"/>
</dbReference>
<reference evidence="8" key="1">
    <citation type="submission" date="2022-07" db="EMBL/GenBank/DDBJ databases">
        <title>Fungi with potential for degradation of polypropylene.</title>
        <authorList>
            <person name="Gostincar C."/>
        </authorList>
    </citation>
    <scope>NUCLEOTIDE SEQUENCE</scope>
    <source>
        <strain evidence="8">EXF-13287</strain>
    </source>
</reference>
<evidence type="ECO:0000256" key="2">
    <source>
        <dbReference type="ARBA" id="ARBA00006279"/>
    </source>
</evidence>
<evidence type="ECO:0000256" key="5">
    <source>
        <dbReference type="ARBA" id="ARBA00022989"/>
    </source>
</evidence>
<keyword evidence="3 7" id="KW-0813">Transport</keyword>
<comment type="caution">
    <text evidence="8">The sequence shown here is derived from an EMBL/GenBank/DDBJ whole genome shotgun (WGS) entry which is preliminary data.</text>
</comment>
<dbReference type="GO" id="GO:0005381">
    <property type="term" value="F:iron ion transmembrane transporter activity"/>
    <property type="evidence" value="ECO:0007669"/>
    <property type="project" value="UniProtKB-UniRule"/>
</dbReference>
<feature type="transmembrane region" description="Helical" evidence="7">
    <location>
        <begin position="65"/>
        <end position="84"/>
    </location>
</feature>
<comment type="subcellular location">
    <subcellularLocation>
        <location evidence="1 7">Membrane</location>
        <topology evidence="1 7">Multi-pass membrane protein</topology>
    </subcellularLocation>
</comment>
<dbReference type="GO" id="GO:0016020">
    <property type="term" value="C:membrane"/>
    <property type="evidence" value="ECO:0007669"/>
    <property type="project" value="UniProtKB-SubCell"/>
</dbReference>
<dbReference type="AlphaFoldDB" id="A0AA38SA04"/>
<dbReference type="EMBL" id="JANBVN010000055">
    <property type="protein sequence ID" value="KAJ9155776.1"/>
    <property type="molecule type" value="Genomic_DNA"/>
</dbReference>
<evidence type="ECO:0000256" key="6">
    <source>
        <dbReference type="ARBA" id="ARBA00023136"/>
    </source>
</evidence>
<dbReference type="Proteomes" id="UP001174691">
    <property type="component" value="Unassembled WGS sequence"/>
</dbReference>
<evidence type="ECO:0000256" key="1">
    <source>
        <dbReference type="ARBA" id="ARBA00004141"/>
    </source>
</evidence>
<accession>A0AA38SA04</accession>
<keyword evidence="6 7" id="KW-0472">Membrane</keyword>
<evidence type="ECO:0000256" key="3">
    <source>
        <dbReference type="ARBA" id="ARBA00022448"/>
    </source>
</evidence>
<comment type="similarity">
    <text evidence="2 7">Belongs to the ferroportin (FP) (TC 2.A.100) family. SLC40A subfamily.</text>
</comment>
<evidence type="ECO:0000256" key="7">
    <source>
        <dbReference type="RuleBase" id="RU365065"/>
    </source>
</evidence>